<protein>
    <submittedName>
        <fullName evidence="2">Uncharacterized protein</fullName>
    </submittedName>
</protein>
<comment type="caution">
    <text evidence="2">The sequence shown here is derived from an EMBL/GenBank/DDBJ whole genome shotgun (WGS) entry which is preliminary data.</text>
</comment>
<keyword evidence="1" id="KW-1133">Transmembrane helix</keyword>
<name>A0A5B7GAH6_PORTR</name>
<dbReference type="EMBL" id="VSRR010011703">
    <property type="protein sequence ID" value="MPC53544.1"/>
    <property type="molecule type" value="Genomic_DNA"/>
</dbReference>
<dbReference type="Proteomes" id="UP000324222">
    <property type="component" value="Unassembled WGS sequence"/>
</dbReference>
<keyword evidence="3" id="KW-1185">Reference proteome</keyword>
<keyword evidence="1" id="KW-0812">Transmembrane</keyword>
<organism evidence="2 3">
    <name type="scientific">Portunus trituberculatus</name>
    <name type="common">Swimming crab</name>
    <name type="synonym">Neptunus trituberculatus</name>
    <dbReference type="NCBI Taxonomy" id="210409"/>
    <lineage>
        <taxon>Eukaryota</taxon>
        <taxon>Metazoa</taxon>
        <taxon>Ecdysozoa</taxon>
        <taxon>Arthropoda</taxon>
        <taxon>Crustacea</taxon>
        <taxon>Multicrustacea</taxon>
        <taxon>Malacostraca</taxon>
        <taxon>Eumalacostraca</taxon>
        <taxon>Eucarida</taxon>
        <taxon>Decapoda</taxon>
        <taxon>Pleocyemata</taxon>
        <taxon>Brachyura</taxon>
        <taxon>Eubrachyura</taxon>
        <taxon>Portunoidea</taxon>
        <taxon>Portunidae</taxon>
        <taxon>Portuninae</taxon>
        <taxon>Portunus</taxon>
    </lineage>
</organism>
<dbReference type="AlphaFoldDB" id="A0A5B7GAH6"/>
<evidence type="ECO:0000313" key="2">
    <source>
        <dbReference type="EMBL" id="MPC53544.1"/>
    </source>
</evidence>
<feature type="transmembrane region" description="Helical" evidence="1">
    <location>
        <begin position="20"/>
        <end position="40"/>
    </location>
</feature>
<reference evidence="2 3" key="1">
    <citation type="submission" date="2019-05" db="EMBL/GenBank/DDBJ databases">
        <title>Another draft genome of Portunus trituberculatus and its Hox gene families provides insights of decapod evolution.</title>
        <authorList>
            <person name="Jeong J.-H."/>
            <person name="Song I."/>
            <person name="Kim S."/>
            <person name="Choi T."/>
            <person name="Kim D."/>
            <person name="Ryu S."/>
            <person name="Kim W."/>
        </authorList>
    </citation>
    <scope>NUCLEOTIDE SEQUENCE [LARGE SCALE GENOMIC DNA]</scope>
    <source>
        <tissue evidence="2">Muscle</tissue>
    </source>
</reference>
<accession>A0A5B7GAH6</accession>
<gene>
    <name evidence="2" type="ORF">E2C01_047439</name>
</gene>
<sequence length="80" mass="9067">MTRVREEGHSLPPHASRRTLSWLMTLVFVFSLYCCGAVLWRRNTRTALLRIGRRSNEALQVSCHRLRTRLAVAASGVVAC</sequence>
<proteinExistence type="predicted"/>
<keyword evidence="1" id="KW-0472">Membrane</keyword>
<evidence type="ECO:0000256" key="1">
    <source>
        <dbReference type="SAM" id="Phobius"/>
    </source>
</evidence>
<evidence type="ECO:0000313" key="3">
    <source>
        <dbReference type="Proteomes" id="UP000324222"/>
    </source>
</evidence>